<reference evidence="3 4" key="1">
    <citation type="journal article" date="2007" name="Nature">
        <title>Evolution of genes and genomes on the Drosophila phylogeny.</title>
        <authorList>
            <consortium name="Drosophila 12 Genomes Consortium"/>
            <person name="Clark A.G."/>
            <person name="Eisen M.B."/>
            <person name="Smith D.R."/>
            <person name="Bergman C.M."/>
            <person name="Oliver B."/>
            <person name="Markow T.A."/>
            <person name="Kaufman T.C."/>
            <person name="Kellis M."/>
            <person name="Gelbart W."/>
            <person name="Iyer V.N."/>
            <person name="Pollard D.A."/>
            <person name="Sackton T.B."/>
            <person name="Larracuente A.M."/>
            <person name="Singh N.D."/>
            <person name="Abad J.P."/>
            <person name="Abt D.N."/>
            <person name="Adryan B."/>
            <person name="Aguade M."/>
            <person name="Akashi H."/>
            <person name="Anderson W.W."/>
            <person name="Aquadro C.F."/>
            <person name="Ardell D.H."/>
            <person name="Arguello R."/>
            <person name="Artieri C.G."/>
            <person name="Barbash D.A."/>
            <person name="Barker D."/>
            <person name="Barsanti P."/>
            <person name="Batterham P."/>
            <person name="Batzoglou S."/>
            <person name="Begun D."/>
            <person name="Bhutkar A."/>
            <person name="Blanco E."/>
            <person name="Bosak S.A."/>
            <person name="Bradley R.K."/>
            <person name="Brand A.D."/>
            <person name="Brent M.R."/>
            <person name="Brooks A.N."/>
            <person name="Brown R.H."/>
            <person name="Butlin R.K."/>
            <person name="Caggese C."/>
            <person name="Calvi B.R."/>
            <person name="Bernardo de Carvalho A."/>
            <person name="Caspi A."/>
            <person name="Castrezana S."/>
            <person name="Celniker S.E."/>
            <person name="Chang J.L."/>
            <person name="Chapple C."/>
            <person name="Chatterji S."/>
            <person name="Chinwalla A."/>
            <person name="Civetta A."/>
            <person name="Clifton S.W."/>
            <person name="Comeron J.M."/>
            <person name="Costello J.C."/>
            <person name="Coyne J.A."/>
            <person name="Daub J."/>
            <person name="David R.G."/>
            <person name="Delcher A.L."/>
            <person name="Delehaunty K."/>
            <person name="Do C.B."/>
            <person name="Ebling H."/>
            <person name="Edwards K."/>
            <person name="Eickbush T."/>
            <person name="Evans J.D."/>
            <person name="Filipski A."/>
            <person name="Findeiss S."/>
            <person name="Freyhult E."/>
            <person name="Fulton L."/>
            <person name="Fulton R."/>
            <person name="Garcia A.C."/>
            <person name="Gardiner A."/>
            <person name="Garfield D.A."/>
            <person name="Garvin B.E."/>
            <person name="Gibson G."/>
            <person name="Gilbert D."/>
            <person name="Gnerre S."/>
            <person name="Godfrey J."/>
            <person name="Good R."/>
            <person name="Gotea V."/>
            <person name="Gravely B."/>
            <person name="Greenberg A.J."/>
            <person name="Griffiths-Jones S."/>
            <person name="Gross S."/>
            <person name="Guigo R."/>
            <person name="Gustafson E.A."/>
            <person name="Haerty W."/>
            <person name="Hahn M.W."/>
            <person name="Halligan D.L."/>
            <person name="Halpern A.L."/>
            <person name="Halter G.M."/>
            <person name="Han M.V."/>
            <person name="Heger A."/>
            <person name="Hillier L."/>
            <person name="Hinrichs A.S."/>
            <person name="Holmes I."/>
            <person name="Hoskins R.A."/>
            <person name="Hubisz M.J."/>
            <person name="Hultmark D."/>
            <person name="Huntley M.A."/>
            <person name="Jaffe D.B."/>
            <person name="Jagadeeshan S."/>
            <person name="Jeck W.R."/>
            <person name="Johnson J."/>
            <person name="Jones C.D."/>
            <person name="Jordan W.C."/>
            <person name="Karpen G.H."/>
            <person name="Kataoka E."/>
            <person name="Keightley P.D."/>
            <person name="Kheradpour P."/>
            <person name="Kirkness E.F."/>
            <person name="Koerich L.B."/>
            <person name="Kristiansen K."/>
            <person name="Kudrna D."/>
            <person name="Kulathinal R.J."/>
            <person name="Kumar S."/>
            <person name="Kwok R."/>
            <person name="Lander E."/>
            <person name="Langley C.H."/>
            <person name="Lapoint R."/>
            <person name="Lazzaro B.P."/>
            <person name="Lee S.J."/>
            <person name="Levesque L."/>
            <person name="Li R."/>
            <person name="Lin C.F."/>
            <person name="Lin M.F."/>
            <person name="Lindblad-Toh K."/>
            <person name="Llopart A."/>
            <person name="Long M."/>
            <person name="Low L."/>
            <person name="Lozovsky E."/>
            <person name="Lu J."/>
            <person name="Luo M."/>
            <person name="Machado C.A."/>
            <person name="Makalowski W."/>
            <person name="Marzo M."/>
            <person name="Matsuda M."/>
            <person name="Matzkin L."/>
            <person name="McAllister B."/>
            <person name="McBride C.S."/>
            <person name="McKernan B."/>
            <person name="McKernan K."/>
            <person name="Mendez-Lago M."/>
            <person name="Minx P."/>
            <person name="Mollenhauer M.U."/>
            <person name="Montooth K."/>
            <person name="Mount S.M."/>
            <person name="Mu X."/>
            <person name="Myers E."/>
            <person name="Negre B."/>
            <person name="Newfeld S."/>
            <person name="Nielsen R."/>
            <person name="Noor M.A."/>
            <person name="O'Grady P."/>
            <person name="Pachter L."/>
            <person name="Papaceit M."/>
            <person name="Parisi M.J."/>
            <person name="Parisi M."/>
            <person name="Parts L."/>
            <person name="Pedersen J.S."/>
            <person name="Pesole G."/>
            <person name="Phillippy A.M."/>
            <person name="Ponting C.P."/>
            <person name="Pop M."/>
            <person name="Porcelli D."/>
            <person name="Powell J.R."/>
            <person name="Prohaska S."/>
            <person name="Pruitt K."/>
            <person name="Puig M."/>
            <person name="Quesneville H."/>
            <person name="Ram K.R."/>
            <person name="Rand D."/>
            <person name="Rasmussen M.D."/>
            <person name="Reed L.K."/>
            <person name="Reenan R."/>
            <person name="Reily A."/>
            <person name="Remington K.A."/>
            <person name="Rieger T.T."/>
            <person name="Ritchie M.G."/>
            <person name="Robin C."/>
            <person name="Rogers Y.H."/>
            <person name="Rohde C."/>
            <person name="Rozas J."/>
            <person name="Rubenfield M.J."/>
            <person name="Ruiz A."/>
            <person name="Russo S."/>
            <person name="Salzberg S.L."/>
            <person name="Sanchez-Gracia A."/>
            <person name="Saranga D.J."/>
            <person name="Sato H."/>
            <person name="Schaeffer S.W."/>
            <person name="Schatz M.C."/>
            <person name="Schlenke T."/>
            <person name="Schwartz R."/>
            <person name="Segarra C."/>
            <person name="Singh R.S."/>
            <person name="Sirot L."/>
            <person name="Sirota M."/>
            <person name="Sisneros N.B."/>
            <person name="Smith C.D."/>
            <person name="Smith T.F."/>
            <person name="Spieth J."/>
            <person name="Stage D.E."/>
            <person name="Stark A."/>
            <person name="Stephan W."/>
            <person name="Strausberg R.L."/>
            <person name="Strempel S."/>
            <person name="Sturgill D."/>
            <person name="Sutton G."/>
            <person name="Sutton G.G."/>
            <person name="Tao W."/>
            <person name="Teichmann S."/>
            <person name="Tobari Y.N."/>
            <person name="Tomimura Y."/>
            <person name="Tsolas J.M."/>
            <person name="Valente V.L."/>
            <person name="Venter E."/>
            <person name="Venter J.C."/>
            <person name="Vicario S."/>
            <person name="Vieira F.G."/>
            <person name="Vilella A.J."/>
            <person name="Villasante A."/>
            <person name="Walenz B."/>
            <person name="Wang J."/>
            <person name="Wasserman M."/>
            <person name="Watts T."/>
            <person name="Wilson D."/>
            <person name="Wilson R.K."/>
            <person name="Wing R.A."/>
            <person name="Wolfner M.F."/>
            <person name="Wong A."/>
            <person name="Wong G.K."/>
            <person name="Wu C.I."/>
            <person name="Wu G."/>
            <person name="Yamamoto D."/>
            <person name="Yang H.P."/>
            <person name="Yang S.P."/>
            <person name="Yorke J.A."/>
            <person name="Yoshida K."/>
            <person name="Zdobnov E."/>
            <person name="Zhang P."/>
            <person name="Zhang Y."/>
            <person name="Zimin A.V."/>
            <person name="Baldwin J."/>
            <person name="Abdouelleil A."/>
            <person name="Abdulkadir J."/>
            <person name="Abebe A."/>
            <person name="Abera B."/>
            <person name="Abreu J."/>
            <person name="Acer S.C."/>
            <person name="Aftuck L."/>
            <person name="Alexander A."/>
            <person name="An P."/>
            <person name="Anderson E."/>
            <person name="Anderson S."/>
            <person name="Arachi H."/>
            <person name="Azer M."/>
            <person name="Bachantsang P."/>
            <person name="Barry A."/>
            <person name="Bayul T."/>
            <person name="Berlin A."/>
            <person name="Bessette D."/>
            <person name="Bloom T."/>
            <person name="Blye J."/>
            <person name="Boguslavskiy L."/>
            <person name="Bonnet C."/>
            <person name="Boukhgalter B."/>
            <person name="Bourzgui I."/>
            <person name="Brown A."/>
            <person name="Cahill P."/>
            <person name="Channer S."/>
            <person name="Cheshatsang Y."/>
            <person name="Chuda L."/>
            <person name="Citroen M."/>
            <person name="Collymore A."/>
            <person name="Cooke P."/>
            <person name="Costello M."/>
            <person name="D'Aco K."/>
            <person name="Daza R."/>
            <person name="De Haan G."/>
            <person name="DeGray S."/>
            <person name="DeMaso C."/>
            <person name="Dhargay N."/>
            <person name="Dooley K."/>
            <person name="Dooley E."/>
            <person name="Doricent M."/>
            <person name="Dorje P."/>
            <person name="Dorjee K."/>
            <person name="Dupes A."/>
            <person name="Elong R."/>
            <person name="Falk J."/>
            <person name="Farina A."/>
            <person name="Faro S."/>
            <person name="Ferguson D."/>
            <person name="Fisher S."/>
            <person name="Foley C.D."/>
            <person name="Franke A."/>
            <person name="Friedrich D."/>
            <person name="Gadbois L."/>
            <person name="Gearin G."/>
            <person name="Gearin C.R."/>
            <person name="Giannoukos G."/>
            <person name="Goode T."/>
            <person name="Graham J."/>
            <person name="Grandbois E."/>
            <person name="Grewal S."/>
            <person name="Gyaltsen K."/>
            <person name="Hafez N."/>
            <person name="Hagos B."/>
            <person name="Hall J."/>
            <person name="Henson C."/>
            <person name="Hollinger A."/>
            <person name="Honan T."/>
            <person name="Huard M.D."/>
            <person name="Hughes L."/>
            <person name="Hurhula B."/>
            <person name="Husby M.E."/>
            <person name="Kamat A."/>
            <person name="Kanga B."/>
            <person name="Kashin S."/>
            <person name="Khazanovich D."/>
            <person name="Kisner P."/>
            <person name="Lance K."/>
            <person name="Lara M."/>
            <person name="Lee W."/>
            <person name="Lennon N."/>
            <person name="Letendre F."/>
            <person name="LeVine R."/>
            <person name="Lipovsky A."/>
            <person name="Liu X."/>
            <person name="Liu J."/>
            <person name="Liu S."/>
            <person name="Lokyitsang T."/>
            <person name="Lokyitsang Y."/>
            <person name="Lubonja R."/>
            <person name="Lui A."/>
            <person name="MacDonald P."/>
            <person name="Magnisalis V."/>
            <person name="Maru K."/>
            <person name="Matthews C."/>
            <person name="McCusker W."/>
            <person name="McDonough S."/>
            <person name="Mehta T."/>
            <person name="Meldrim J."/>
            <person name="Meneus L."/>
            <person name="Mihai O."/>
            <person name="Mihalev A."/>
            <person name="Mihova T."/>
            <person name="Mittelman R."/>
            <person name="Mlenga V."/>
            <person name="Montmayeur A."/>
            <person name="Mulrain L."/>
            <person name="Navidi A."/>
            <person name="Naylor J."/>
            <person name="Negash T."/>
            <person name="Nguyen T."/>
            <person name="Nguyen N."/>
            <person name="Nicol R."/>
            <person name="Norbu C."/>
            <person name="Norbu N."/>
            <person name="Novod N."/>
            <person name="O'Neill B."/>
            <person name="Osman S."/>
            <person name="Markiewicz E."/>
            <person name="Oyono O.L."/>
            <person name="Patti C."/>
            <person name="Phunkhang P."/>
            <person name="Pierre F."/>
            <person name="Priest M."/>
            <person name="Raghuraman S."/>
            <person name="Rege F."/>
            <person name="Reyes R."/>
            <person name="Rise C."/>
            <person name="Rogov P."/>
            <person name="Ross K."/>
            <person name="Ryan E."/>
            <person name="Settipalli S."/>
            <person name="Shea T."/>
            <person name="Sherpa N."/>
            <person name="Shi L."/>
            <person name="Shih D."/>
            <person name="Sparrow T."/>
            <person name="Spaulding J."/>
            <person name="Stalker J."/>
            <person name="Stange-Thomann N."/>
            <person name="Stavropoulos S."/>
            <person name="Stone C."/>
            <person name="Strader C."/>
            <person name="Tesfaye S."/>
            <person name="Thomson T."/>
            <person name="Thoulutsang Y."/>
            <person name="Thoulutsang D."/>
            <person name="Topham K."/>
            <person name="Topping I."/>
            <person name="Tsamla T."/>
            <person name="Vassiliev H."/>
            <person name="Vo A."/>
            <person name="Wangchuk T."/>
            <person name="Wangdi T."/>
            <person name="Weiand M."/>
            <person name="Wilkinson J."/>
            <person name="Wilson A."/>
            <person name="Yadav S."/>
            <person name="Young G."/>
            <person name="Yu Q."/>
            <person name="Zembek L."/>
            <person name="Zhong D."/>
            <person name="Zimmer A."/>
            <person name="Zwirko Z."/>
            <person name="Jaffe D.B."/>
            <person name="Alvarez P."/>
            <person name="Brockman W."/>
            <person name="Butler J."/>
            <person name="Chin C."/>
            <person name="Gnerre S."/>
            <person name="Grabherr M."/>
            <person name="Kleber M."/>
            <person name="Mauceli E."/>
            <person name="MacCallum I."/>
        </authorList>
    </citation>
    <scope>NUCLEOTIDE SEQUENCE [LARGE SCALE GENOMIC DNA]</scope>
    <source>
        <strain evidence="4">Tucson 14024-0371.13</strain>
    </source>
</reference>
<feature type="region of interest" description="Disordered" evidence="1">
    <location>
        <begin position="81"/>
        <end position="107"/>
    </location>
</feature>
<keyword evidence="2" id="KW-0732">Signal</keyword>
<dbReference type="AlphaFoldDB" id="A0A0P9C9N3"/>
<feature type="chain" id="PRO_5006155795" evidence="2">
    <location>
        <begin position="24"/>
        <end position="130"/>
    </location>
</feature>
<proteinExistence type="predicted"/>
<evidence type="ECO:0000256" key="2">
    <source>
        <dbReference type="SAM" id="SignalP"/>
    </source>
</evidence>
<organism evidence="3 4">
    <name type="scientific">Drosophila ananassae</name>
    <name type="common">Fruit fly</name>
    <dbReference type="NCBI Taxonomy" id="7217"/>
    <lineage>
        <taxon>Eukaryota</taxon>
        <taxon>Metazoa</taxon>
        <taxon>Ecdysozoa</taxon>
        <taxon>Arthropoda</taxon>
        <taxon>Hexapoda</taxon>
        <taxon>Insecta</taxon>
        <taxon>Pterygota</taxon>
        <taxon>Neoptera</taxon>
        <taxon>Endopterygota</taxon>
        <taxon>Diptera</taxon>
        <taxon>Brachycera</taxon>
        <taxon>Muscomorpha</taxon>
        <taxon>Ephydroidea</taxon>
        <taxon>Drosophilidae</taxon>
        <taxon>Drosophila</taxon>
        <taxon>Sophophora</taxon>
    </lineage>
</organism>
<gene>
    <name evidence="3" type="primary">Dana\GF27307</name>
    <name evidence="3" type="ORF">GF27307</name>
</gene>
<keyword evidence="4" id="KW-1185">Reference proteome</keyword>
<sequence length="130" mass="14473">MQAIVLSCLVIAFLIILLKCSWSSQNSDLPNTTASPREKWLRDTGNDRVKFTFPNAIQDSDSNKWDLGTSKLLTILKGFPLKDKNLPNSNKFPDFPKSSSDDSNEDYTTTELVPDLIGPRLSATLLKILA</sequence>
<accession>A0A0P9C9N3</accession>
<dbReference type="InParanoid" id="A0A0P9C9N3"/>
<evidence type="ECO:0000313" key="3">
    <source>
        <dbReference type="EMBL" id="KPU80043.1"/>
    </source>
</evidence>
<name>A0A0P9C9N3_DROAN</name>
<dbReference type="Proteomes" id="UP000007801">
    <property type="component" value="Unassembled WGS sequence"/>
</dbReference>
<dbReference type="EMBL" id="CH902617">
    <property type="protein sequence ID" value="KPU80043.1"/>
    <property type="molecule type" value="Genomic_DNA"/>
</dbReference>
<protein>
    <submittedName>
        <fullName evidence="3">Uncharacterized protein</fullName>
    </submittedName>
</protein>
<evidence type="ECO:0000313" key="4">
    <source>
        <dbReference type="Proteomes" id="UP000007801"/>
    </source>
</evidence>
<evidence type="ECO:0000256" key="1">
    <source>
        <dbReference type="SAM" id="MobiDB-lite"/>
    </source>
</evidence>
<feature type="signal peptide" evidence="2">
    <location>
        <begin position="1"/>
        <end position="23"/>
    </location>
</feature>